<feature type="transmembrane region" description="Helical" evidence="5">
    <location>
        <begin position="117"/>
        <end position="137"/>
    </location>
</feature>
<protein>
    <recommendedName>
        <fullName evidence="6">Fatty acid hydroxylase domain-containing protein</fullName>
    </recommendedName>
</protein>
<proteinExistence type="predicted"/>
<dbReference type="InterPro" id="IPR050307">
    <property type="entry name" value="Sterol_Desaturase_Related"/>
</dbReference>
<keyword evidence="2 5" id="KW-0812">Transmembrane</keyword>
<dbReference type="GO" id="GO:0005506">
    <property type="term" value="F:iron ion binding"/>
    <property type="evidence" value="ECO:0007669"/>
    <property type="project" value="InterPro"/>
</dbReference>
<evidence type="ECO:0000256" key="3">
    <source>
        <dbReference type="ARBA" id="ARBA00022989"/>
    </source>
</evidence>
<organism evidence="7 8">
    <name type="scientific">Paralvinella palmiformis</name>
    <dbReference type="NCBI Taxonomy" id="53620"/>
    <lineage>
        <taxon>Eukaryota</taxon>
        <taxon>Metazoa</taxon>
        <taxon>Spiralia</taxon>
        <taxon>Lophotrochozoa</taxon>
        <taxon>Annelida</taxon>
        <taxon>Polychaeta</taxon>
        <taxon>Sedentaria</taxon>
        <taxon>Canalipalpata</taxon>
        <taxon>Terebellida</taxon>
        <taxon>Terebelliformia</taxon>
        <taxon>Alvinellidae</taxon>
        <taxon>Paralvinella</taxon>
    </lineage>
</organism>
<sequence>MWQILTSFCQHQWERIYEMFDGDQSKMVFIGTFLVSSGAFFGVNLFLSILDLTGFPQRLVKYKIQKDKNCPVSRDLFLKALGWVIFNQTVVAFPIFFLSHIVMVWRGCSFGRQLPTLNSVFLDIAVCTLIEEILFYYSHRYATFFLLLFKFSFRFISCKNDITVLESLGLFHHRFLYKHIHKMHHEWTAPIGITAIYAHPLEHIVCNILPAIAGPIIMGSHVVTSWLWFTIALISTTVAHCGYHFPLIPSPEFHDYHHLKFVNNFGVLGILDRLHGTDSQFRASDAFKRHLITFSLTPVSLQFPDTCNEKKMT</sequence>
<evidence type="ECO:0000313" key="8">
    <source>
        <dbReference type="Proteomes" id="UP001208570"/>
    </source>
</evidence>
<feature type="domain" description="Fatty acid hydroxylase" evidence="6">
    <location>
        <begin position="170"/>
        <end position="277"/>
    </location>
</feature>
<evidence type="ECO:0000256" key="4">
    <source>
        <dbReference type="ARBA" id="ARBA00023136"/>
    </source>
</evidence>
<comment type="subcellular location">
    <subcellularLocation>
        <location evidence="1">Membrane</location>
    </subcellularLocation>
</comment>
<dbReference type="AlphaFoldDB" id="A0AAD9KCS1"/>
<feature type="transmembrane region" description="Helical" evidence="5">
    <location>
        <begin position="76"/>
        <end position="97"/>
    </location>
</feature>
<name>A0AAD9KCS1_9ANNE</name>
<evidence type="ECO:0000256" key="5">
    <source>
        <dbReference type="SAM" id="Phobius"/>
    </source>
</evidence>
<keyword evidence="3 5" id="KW-1133">Transmembrane helix</keyword>
<dbReference type="GO" id="GO:0008610">
    <property type="term" value="P:lipid biosynthetic process"/>
    <property type="evidence" value="ECO:0007669"/>
    <property type="project" value="InterPro"/>
</dbReference>
<comment type="caution">
    <text evidence="7">The sequence shown here is derived from an EMBL/GenBank/DDBJ whole genome shotgun (WGS) entry which is preliminary data.</text>
</comment>
<evidence type="ECO:0000259" key="6">
    <source>
        <dbReference type="Pfam" id="PF04116"/>
    </source>
</evidence>
<dbReference type="GO" id="GO:0016491">
    <property type="term" value="F:oxidoreductase activity"/>
    <property type="evidence" value="ECO:0007669"/>
    <property type="project" value="InterPro"/>
</dbReference>
<feature type="transmembrane region" description="Helical" evidence="5">
    <location>
        <begin position="27"/>
        <end position="55"/>
    </location>
</feature>
<evidence type="ECO:0000256" key="1">
    <source>
        <dbReference type="ARBA" id="ARBA00004370"/>
    </source>
</evidence>
<keyword evidence="8" id="KW-1185">Reference proteome</keyword>
<accession>A0AAD9KCS1</accession>
<dbReference type="Proteomes" id="UP001208570">
    <property type="component" value="Unassembled WGS sequence"/>
</dbReference>
<reference evidence="7" key="1">
    <citation type="journal article" date="2023" name="Mol. Biol. Evol.">
        <title>Third-Generation Sequencing Reveals the Adaptive Role of the Epigenome in Three Deep-Sea Polychaetes.</title>
        <authorList>
            <person name="Perez M."/>
            <person name="Aroh O."/>
            <person name="Sun Y."/>
            <person name="Lan Y."/>
            <person name="Juniper S.K."/>
            <person name="Young C.R."/>
            <person name="Angers B."/>
            <person name="Qian P.Y."/>
        </authorList>
    </citation>
    <scope>NUCLEOTIDE SEQUENCE</scope>
    <source>
        <strain evidence="7">P08H-3</strain>
    </source>
</reference>
<dbReference type="PANTHER" id="PTHR11863">
    <property type="entry name" value="STEROL DESATURASE"/>
    <property type="match status" value="1"/>
</dbReference>
<gene>
    <name evidence="7" type="ORF">LSH36_14g10031</name>
</gene>
<dbReference type="Pfam" id="PF04116">
    <property type="entry name" value="FA_hydroxylase"/>
    <property type="match status" value="1"/>
</dbReference>
<dbReference type="GO" id="GO:0016020">
    <property type="term" value="C:membrane"/>
    <property type="evidence" value="ECO:0007669"/>
    <property type="project" value="UniProtKB-SubCell"/>
</dbReference>
<evidence type="ECO:0000256" key="2">
    <source>
        <dbReference type="ARBA" id="ARBA00022692"/>
    </source>
</evidence>
<dbReference type="EMBL" id="JAODUP010000014">
    <property type="protein sequence ID" value="KAK2168809.1"/>
    <property type="molecule type" value="Genomic_DNA"/>
</dbReference>
<evidence type="ECO:0000313" key="7">
    <source>
        <dbReference type="EMBL" id="KAK2168809.1"/>
    </source>
</evidence>
<keyword evidence="4 5" id="KW-0472">Membrane</keyword>
<dbReference type="InterPro" id="IPR006694">
    <property type="entry name" value="Fatty_acid_hydroxylase"/>
</dbReference>